<dbReference type="InterPro" id="IPR036396">
    <property type="entry name" value="Cyt_P450_sf"/>
</dbReference>
<dbReference type="PRINTS" id="PR00385">
    <property type="entry name" value="P450"/>
</dbReference>
<dbReference type="EMBL" id="NEDP02005402">
    <property type="protein sequence ID" value="OWF41391.1"/>
    <property type="molecule type" value="Genomic_DNA"/>
</dbReference>
<dbReference type="PANTHER" id="PTHR24291">
    <property type="entry name" value="CYTOCHROME P450 FAMILY 4"/>
    <property type="match status" value="1"/>
</dbReference>
<keyword evidence="3" id="KW-0472">Membrane</keyword>
<keyword evidence="3" id="KW-0812">Transmembrane</keyword>
<dbReference type="GO" id="GO:0005506">
    <property type="term" value="F:iron ion binding"/>
    <property type="evidence" value="ECO:0007669"/>
    <property type="project" value="InterPro"/>
</dbReference>
<keyword evidence="5" id="KW-1185">Reference proteome</keyword>
<keyword evidence="3" id="KW-1133">Transmembrane helix</keyword>
<dbReference type="Pfam" id="PF00067">
    <property type="entry name" value="p450"/>
    <property type="match status" value="1"/>
</dbReference>
<dbReference type="SUPFAM" id="SSF48264">
    <property type="entry name" value="Cytochrome P450"/>
    <property type="match status" value="1"/>
</dbReference>
<dbReference type="PANTHER" id="PTHR24291:SF201">
    <property type="entry name" value="CYTOCHROME P450, FAMILY 4, SUBFAMILY B, POLYPEPTIDE 7"/>
    <property type="match status" value="1"/>
</dbReference>
<comment type="caution">
    <text evidence="4">The sequence shown here is derived from an EMBL/GenBank/DDBJ whole genome shotgun (WGS) entry which is preliminary data.</text>
</comment>
<protein>
    <submittedName>
        <fullName evidence="4">Cytochrome P450 4B1</fullName>
    </submittedName>
</protein>
<dbReference type="GO" id="GO:0020037">
    <property type="term" value="F:heme binding"/>
    <property type="evidence" value="ECO:0007669"/>
    <property type="project" value="InterPro"/>
</dbReference>
<organism evidence="4 5">
    <name type="scientific">Mizuhopecten yessoensis</name>
    <name type="common">Japanese scallop</name>
    <name type="synonym">Patinopecten yessoensis</name>
    <dbReference type="NCBI Taxonomy" id="6573"/>
    <lineage>
        <taxon>Eukaryota</taxon>
        <taxon>Metazoa</taxon>
        <taxon>Spiralia</taxon>
        <taxon>Lophotrochozoa</taxon>
        <taxon>Mollusca</taxon>
        <taxon>Bivalvia</taxon>
        <taxon>Autobranchia</taxon>
        <taxon>Pteriomorphia</taxon>
        <taxon>Pectinida</taxon>
        <taxon>Pectinoidea</taxon>
        <taxon>Pectinidae</taxon>
        <taxon>Mizuhopecten</taxon>
    </lineage>
</organism>
<keyword evidence="2" id="KW-0479">Metal-binding</keyword>
<gene>
    <name evidence="4" type="ORF">KP79_PYT22296</name>
</gene>
<dbReference type="Proteomes" id="UP000242188">
    <property type="component" value="Unassembled WGS sequence"/>
</dbReference>
<dbReference type="Gene3D" id="1.10.630.10">
    <property type="entry name" value="Cytochrome P450"/>
    <property type="match status" value="1"/>
</dbReference>
<accession>A0A210PY31</accession>
<dbReference type="InterPro" id="IPR002401">
    <property type="entry name" value="Cyt_P450_E_grp-I"/>
</dbReference>
<evidence type="ECO:0000256" key="3">
    <source>
        <dbReference type="SAM" id="Phobius"/>
    </source>
</evidence>
<comment type="cofactor">
    <cofactor evidence="2">
        <name>heme</name>
        <dbReference type="ChEBI" id="CHEBI:30413"/>
    </cofactor>
</comment>
<comment type="similarity">
    <text evidence="1">Belongs to the cytochrome P450 family.</text>
</comment>
<feature type="transmembrane region" description="Helical" evidence="3">
    <location>
        <begin position="6"/>
        <end position="25"/>
    </location>
</feature>
<reference evidence="4 5" key="1">
    <citation type="journal article" date="2017" name="Nat. Ecol. Evol.">
        <title>Scallop genome provides insights into evolution of bilaterian karyotype and development.</title>
        <authorList>
            <person name="Wang S."/>
            <person name="Zhang J."/>
            <person name="Jiao W."/>
            <person name="Li J."/>
            <person name="Xun X."/>
            <person name="Sun Y."/>
            <person name="Guo X."/>
            <person name="Huan P."/>
            <person name="Dong B."/>
            <person name="Zhang L."/>
            <person name="Hu X."/>
            <person name="Sun X."/>
            <person name="Wang J."/>
            <person name="Zhao C."/>
            <person name="Wang Y."/>
            <person name="Wang D."/>
            <person name="Huang X."/>
            <person name="Wang R."/>
            <person name="Lv J."/>
            <person name="Li Y."/>
            <person name="Zhang Z."/>
            <person name="Liu B."/>
            <person name="Lu W."/>
            <person name="Hui Y."/>
            <person name="Liang J."/>
            <person name="Zhou Z."/>
            <person name="Hou R."/>
            <person name="Li X."/>
            <person name="Liu Y."/>
            <person name="Li H."/>
            <person name="Ning X."/>
            <person name="Lin Y."/>
            <person name="Zhao L."/>
            <person name="Xing Q."/>
            <person name="Dou J."/>
            <person name="Li Y."/>
            <person name="Mao J."/>
            <person name="Guo H."/>
            <person name="Dou H."/>
            <person name="Li T."/>
            <person name="Mu C."/>
            <person name="Jiang W."/>
            <person name="Fu Q."/>
            <person name="Fu X."/>
            <person name="Miao Y."/>
            <person name="Liu J."/>
            <person name="Yu Q."/>
            <person name="Li R."/>
            <person name="Liao H."/>
            <person name="Li X."/>
            <person name="Kong Y."/>
            <person name="Jiang Z."/>
            <person name="Chourrout D."/>
            <person name="Li R."/>
            <person name="Bao Z."/>
        </authorList>
    </citation>
    <scope>NUCLEOTIDE SEQUENCE [LARGE SCALE GENOMIC DNA]</scope>
    <source>
        <strain evidence="4 5">PY_sf001</strain>
    </source>
</reference>
<dbReference type="AlphaFoldDB" id="A0A210PY31"/>
<sequence>MDTTLQIVSAIVIGYVLWVVIPALWRYRALCRMLKNYASPGPLHPLWGHIKCFDDDYSVTSTYDKLAATSQSKMAAVWLAFKPLIQAVHPDTAKIILQSSDPKPTGRGHQYNVLQSFIGEGLSTSNGSKWLRNRKLLTPAFHFDILRPYVKVYNEVADILLNKYAAKMATGANSIDITKDIGLATLDTILRCALSYEGNIQEQEDHPYPKTIHRISELIIKRFLIPWHLMSWNLYMLSAAGKDYKRCIDYVHGFAEKIIAKRRRELADDPSLLTNKKRMDFLDILMTAKDKSGAGLTDEEIRDEVDTFMFAGHDTSYSALIWALYHMGKYPEEQEAVYREVCDVTGDRQYVEWEDLAKLQKTTMFLKENLRLYTPAATTTRLLTKPMELEGHTFPAGTAIGVNFAVLHRNPEVYDDPKEFRPERFLPENAAKRSPFAFIPFAAGPRNCIGQNFTMNEQKVILSRIVKRFKVVLDEDHVVLDVPRLVIEPRYGIKVRLEERQ</sequence>
<name>A0A210PY31_MIZYE</name>
<dbReference type="OrthoDB" id="1470350at2759"/>
<evidence type="ECO:0000313" key="4">
    <source>
        <dbReference type="EMBL" id="OWF41391.1"/>
    </source>
</evidence>
<dbReference type="InterPro" id="IPR001128">
    <property type="entry name" value="Cyt_P450"/>
</dbReference>
<evidence type="ECO:0000256" key="2">
    <source>
        <dbReference type="PIRSR" id="PIRSR602401-1"/>
    </source>
</evidence>
<dbReference type="InterPro" id="IPR050196">
    <property type="entry name" value="Cytochrome_P450_Monoox"/>
</dbReference>
<dbReference type="GO" id="GO:0016705">
    <property type="term" value="F:oxidoreductase activity, acting on paired donors, with incorporation or reduction of molecular oxygen"/>
    <property type="evidence" value="ECO:0007669"/>
    <property type="project" value="InterPro"/>
</dbReference>
<dbReference type="GO" id="GO:0004497">
    <property type="term" value="F:monooxygenase activity"/>
    <property type="evidence" value="ECO:0007669"/>
    <property type="project" value="InterPro"/>
</dbReference>
<dbReference type="STRING" id="6573.A0A210PY31"/>
<evidence type="ECO:0000313" key="5">
    <source>
        <dbReference type="Proteomes" id="UP000242188"/>
    </source>
</evidence>
<keyword evidence="2" id="KW-0349">Heme</keyword>
<proteinExistence type="inferred from homology"/>
<evidence type="ECO:0000256" key="1">
    <source>
        <dbReference type="ARBA" id="ARBA00010617"/>
    </source>
</evidence>
<dbReference type="PRINTS" id="PR00463">
    <property type="entry name" value="EP450I"/>
</dbReference>
<dbReference type="CDD" id="cd20659">
    <property type="entry name" value="CYP4B_4F-like"/>
    <property type="match status" value="1"/>
</dbReference>
<keyword evidence="2" id="KW-0408">Iron</keyword>
<feature type="binding site" description="axial binding residue" evidence="2">
    <location>
        <position position="448"/>
    </location>
    <ligand>
        <name>heme</name>
        <dbReference type="ChEBI" id="CHEBI:30413"/>
    </ligand>
    <ligandPart>
        <name>Fe</name>
        <dbReference type="ChEBI" id="CHEBI:18248"/>
    </ligandPart>
</feature>